<feature type="transmembrane region" description="Helical" evidence="9">
    <location>
        <begin position="167"/>
        <end position="187"/>
    </location>
</feature>
<dbReference type="InterPro" id="IPR004713">
    <property type="entry name" value="CaH_exchang"/>
</dbReference>
<evidence type="ECO:0000256" key="5">
    <source>
        <dbReference type="ARBA" id="ARBA00022989"/>
    </source>
</evidence>
<comment type="subcellular location">
    <subcellularLocation>
        <location evidence="1">Endomembrane system</location>
        <topology evidence="1">Multi-pass membrane protein</topology>
    </subcellularLocation>
</comment>
<evidence type="ECO:0000256" key="1">
    <source>
        <dbReference type="ARBA" id="ARBA00004127"/>
    </source>
</evidence>
<feature type="region of interest" description="Disordered" evidence="8">
    <location>
        <begin position="310"/>
        <end position="362"/>
    </location>
</feature>
<feature type="compositionally biased region" description="Low complexity" evidence="8">
    <location>
        <begin position="13"/>
        <end position="23"/>
    </location>
</feature>
<organism evidence="11 12">
    <name type="scientific">Thelonectria olida</name>
    <dbReference type="NCBI Taxonomy" id="1576542"/>
    <lineage>
        <taxon>Eukaryota</taxon>
        <taxon>Fungi</taxon>
        <taxon>Dikarya</taxon>
        <taxon>Ascomycota</taxon>
        <taxon>Pezizomycotina</taxon>
        <taxon>Sordariomycetes</taxon>
        <taxon>Hypocreomycetidae</taxon>
        <taxon>Hypocreales</taxon>
        <taxon>Nectriaceae</taxon>
        <taxon>Thelonectria</taxon>
    </lineage>
</organism>
<evidence type="ECO:0000313" key="11">
    <source>
        <dbReference type="EMBL" id="KAH6894520.1"/>
    </source>
</evidence>
<keyword evidence="4 9" id="KW-0812">Transmembrane</keyword>
<dbReference type="GO" id="GO:0000329">
    <property type="term" value="C:fungal-type vacuole membrane"/>
    <property type="evidence" value="ECO:0007669"/>
    <property type="project" value="TreeGrafter"/>
</dbReference>
<accession>A0A9P8WB02</accession>
<evidence type="ECO:0000259" key="10">
    <source>
        <dbReference type="Pfam" id="PF01699"/>
    </source>
</evidence>
<feature type="transmembrane region" description="Helical" evidence="9">
    <location>
        <begin position="135"/>
        <end position="155"/>
    </location>
</feature>
<dbReference type="PANTHER" id="PTHR31503:SF18">
    <property type="entry name" value="CA(2+)_H(+) EXCHANGER, PUTATIVE (EUROFUNG)-RELATED"/>
    <property type="match status" value="1"/>
</dbReference>
<keyword evidence="5 9" id="KW-1133">Transmembrane helix</keyword>
<evidence type="ECO:0000256" key="4">
    <source>
        <dbReference type="ARBA" id="ARBA00022692"/>
    </source>
</evidence>
<dbReference type="PANTHER" id="PTHR31503">
    <property type="entry name" value="VACUOLAR CALCIUM ION TRANSPORTER"/>
    <property type="match status" value="1"/>
</dbReference>
<feature type="compositionally biased region" description="Basic and acidic residues" evidence="8">
    <location>
        <begin position="376"/>
        <end position="388"/>
    </location>
</feature>
<feature type="region of interest" description="Disordered" evidence="8">
    <location>
        <begin position="1"/>
        <end position="34"/>
    </location>
</feature>
<dbReference type="Gene3D" id="1.20.1420.30">
    <property type="entry name" value="NCX, central ion-binding region"/>
    <property type="match status" value="2"/>
</dbReference>
<dbReference type="InterPro" id="IPR044880">
    <property type="entry name" value="NCX_ion-bd_dom_sf"/>
</dbReference>
<keyword evidence="6" id="KW-0406">Ion transport</keyword>
<feature type="transmembrane region" description="Helical" evidence="9">
    <location>
        <begin position="105"/>
        <end position="129"/>
    </location>
</feature>
<proteinExistence type="inferred from homology"/>
<dbReference type="GO" id="GO:0015369">
    <property type="term" value="F:calcium:proton antiporter activity"/>
    <property type="evidence" value="ECO:0007669"/>
    <property type="project" value="TreeGrafter"/>
</dbReference>
<feature type="transmembrane region" description="Helical" evidence="9">
    <location>
        <begin position="467"/>
        <end position="491"/>
    </location>
</feature>
<feature type="transmembrane region" description="Helical" evidence="9">
    <location>
        <begin position="566"/>
        <end position="588"/>
    </location>
</feature>
<feature type="transmembrane region" description="Helical" evidence="9">
    <location>
        <begin position="534"/>
        <end position="560"/>
    </location>
</feature>
<dbReference type="Proteomes" id="UP000777438">
    <property type="component" value="Unassembled WGS sequence"/>
</dbReference>
<dbReference type="InterPro" id="IPR004837">
    <property type="entry name" value="NaCa_Exmemb"/>
</dbReference>
<feature type="transmembrane region" description="Helical" evidence="9">
    <location>
        <begin position="234"/>
        <end position="254"/>
    </location>
</feature>
<keyword evidence="7 9" id="KW-0472">Membrane</keyword>
<evidence type="ECO:0000256" key="2">
    <source>
        <dbReference type="ARBA" id="ARBA00008170"/>
    </source>
</evidence>
<feature type="transmembrane region" description="Helical" evidence="9">
    <location>
        <begin position="266"/>
        <end position="286"/>
    </location>
</feature>
<feature type="domain" description="Sodium/calcium exchanger membrane region" evidence="10">
    <location>
        <begin position="135"/>
        <end position="287"/>
    </location>
</feature>
<evidence type="ECO:0000256" key="3">
    <source>
        <dbReference type="ARBA" id="ARBA00022448"/>
    </source>
</evidence>
<sequence>MDPGLVSFPTHNSGDGFSDSSASDNEEEPPDEIASSTLSIIDPSALGVRGRDGFWNTSPRIRGTIQNARHMWLTIKKRCFDASATEGTRSSFAHREVKATLTQQLCSMLLSSWFNLLLVFVPLGVGTYLAKMSPLLVFACNALAIVPLSSLLTEATERIAATAGDTIGALLNISFGNLVELILFIALANDQVRLVQASILGSILVNLLLILGSALVASSMANLEAIYNSVETQLLACLLFVSVFVILMPTAFAYTLDRATETDGAVIKMSRISALMILFIYVIYFVHEIRTRQSDSITIPLPNLDIENGHSIPSEPPFRPPIHRQTSGTHTLPPRTIRFADEGGGNSQEYATGKPNAQPDMETVDSAGFEISNSDFAEHRGRRGRETDNLPNLPNRPSSYQPLLRSHRHSRSLSMTSSRGYHSRDSSLSEGRRSFSSAFQVLRDNRTGIGLLVHDESRQDGPTNDRVASIAMLIITSIIMSICAEFLVSTIDDVTHEGGLSESLIGLIILPIVGNVSEYVTVVSVALRDKLDLAIAVSVGSAIQIALCVTPLTVMAGWALQKDLALSFNLFETAALVGSVLLANLLILTDGSSNLRTSGLKGALMCVSYAMIGLGACFFP</sequence>
<keyword evidence="3" id="KW-0813">Transport</keyword>
<feature type="region of interest" description="Disordered" evidence="8">
    <location>
        <begin position="374"/>
        <end position="429"/>
    </location>
</feature>
<name>A0A9P8WB02_9HYPO</name>
<comment type="caution">
    <text evidence="11">The sequence shown here is derived from an EMBL/GenBank/DDBJ whole genome shotgun (WGS) entry which is preliminary data.</text>
</comment>
<evidence type="ECO:0000256" key="7">
    <source>
        <dbReference type="ARBA" id="ARBA00023136"/>
    </source>
</evidence>
<dbReference type="Pfam" id="PF01699">
    <property type="entry name" value="Na_Ca_ex"/>
    <property type="match status" value="2"/>
</dbReference>
<feature type="transmembrane region" description="Helical" evidence="9">
    <location>
        <begin position="503"/>
        <end position="527"/>
    </location>
</feature>
<dbReference type="GO" id="GO:0006874">
    <property type="term" value="P:intracellular calcium ion homeostasis"/>
    <property type="evidence" value="ECO:0007669"/>
    <property type="project" value="TreeGrafter"/>
</dbReference>
<evidence type="ECO:0000256" key="6">
    <source>
        <dbReference type="ARBA" id="ARBA00023065"/>
    </source>
</evidence>
<dbReference type="GO" id="GO:0012505">
    <property type="term" value="C:endomembrane system"/>
    <property type="evidence" value="ECO:0007669"/>
    <property type="project" value="UniProtKB-SubCell"/>
</dbReference>
<dbReference type="EMBL" id="JAGPYM010000005">
    <property type="protein sequence ID" value="KAH6894520.1"/>
    <property type="molecule type" value="Genomic_DNA"/>
</dbReference>
<evidence type="ECO:0000256" key="9">
    <source>
        <dbReference type="SAM" id="Phobius"/>
    </source>
</evidence>
<reference evidence="11 12" key="1">
    <citation type="journal article" date="2021" name="Nat. Commun.">
        <title>Genetic determinants of endophytism in the Arabidopsis root mycobiome.</title>
        <authorList>
            <person name="Mesny F."/>
            <person name="Miyauchi S."/>
            <person name="Thiergart T."/>
            <person name="Pickel B."/>
            <person name="Atanasova L."/>
            <person name="Karlsson M."/>
            <person name="Huettel B."/>
            <person name="Barry K.W."/>
            <person name="Haridas S."/>
            <person name="Chen C."/>
            <person name="Bauer D."/>
            <person name="Andreopoulos W."/>
            <person name="Pangilinan J."/>
            <person name="LaButti K."/>
            <person name="Riley R."/>
            <person name="Lipzen A."/>
            <person name="Clum A."/>
            <person name="Drula E."/>
            <person name="Henrissat B."/>
            <person name="Kohler A."/>
            <person name="Grigoriev I.V."/>
            <person name="Martin F.M."/>
            <person name="Hacquard S."/>
        </authorList>
    </citation>
    <scope>NUCLEOTIDE SEQUENCE [LARGE SCALE GENOMIC DNA]</scope>
    <source>
        <strain evidence="11 12">MPI-CAGE-CH-0241</strain>
    </source>
</reference>
<dbReference type="AlphaFoldDB" id="A0A9P8WB02"/>
<feature type="domain" description="Sodium/calcium exchanger membrane region" evidence="10">
    <location>
        <begin position="469"/>
        <end position="611"/>
    </location>
</feature>
<evidence type="ECO:0000313" key="12">
    <source>
        <dbReference type="Proteomes" id="UP000777438"/>
    </source>
</evidence>
<evidence type="ECO:0000256" key="8">
    <source>
        <dbReference type="SAM" id="MobiDB-lite"/>
    </source>
</evidence>
<comment type="similarity">
    <text evidence="2">Belongs to the Ca(2+):cation antiporter (CaCA) (TC 2.A.19) family.</text>
</comment>
<feature type="compositionally biased region" description="Polar residues" evidence="8">
    <location>
        <begin position="389"/>
        <end position="401"/>
    </location>
</feature>
<protein>
    <recommendedName>
        <fullName evidence="10">Sodium/calcium exchanger membrane region domain-containing protein</fullName>
    </recommendedName>
</protein>
<keyword evidence="12" id="KW-1185">Reference proteome</keyword>
<dbReference type="OrthoDB" id="1699231at2759"/>
<feature type="transmembrane region" description="Helical" evidence="9">
    <location>
        <begin position="199"/>
        <end position="222"/>
    </location>
</feature>
<feature type="transmembrane region" description="Helical" evidence="9">
    <location>
        <begin position="600"/>
        <end position="619"/>
    </location>
</feature>
<gene>
    <name evidence="11" type="ORF">B0T10DRAFT_480665</name>
</gene>